<dbReference type="RefSeq" id="WP_165260568.1">
    <property type="nucleotide sequence ID" value="NZ_JAAKZY010000052.1"/>
</dbReference>
<feature type="transmembrane region" description="Helical" evidence="1">
    <location>
        <begin position="6"/>
        <end position="27"/>
    </location>
</feature>
<evidence type="ECO:0000313" key="3">
    <source>
        <dbReference type="Proteomes" id="UP000472335"/>
    </source>
</evidence>
<dbReference type="InterPro" id="IPR011989">
    <property type="entry name" value="ARM-like"/>
</dbReference>
<dbReference type="EMBL" id="JAAKZY010000052">
    <property type="protein sequence ID" value="NGO09521.1"/>
    <property type="molecule type" value="Genomic_DNA"/>
</dbReference>
<name>A0A6G4V6B5_9ACTN</name>
<dbReference type="SUPFAM" id="SSF48371">
    <property type="entry name" value="ARM repeat"/>
    <property type="match status" value="1"/>
</dbReference>
<evidence type="ECO:0000313" key="2">
    <source>
        <dbReference type="EMBL" id="NGO09521.1"/>
    </source>
</evidence>
<dbReference type="Gene3D" id="1.25.10.10">
    <property type="entry name" value="Leucine-rich Repeat Variant"/>
    <property type="match status" value="1"/>
</dbReference>
<keyword evidence="1" id="KW-0812">Transmembrane</keyword>
<keyword evidence="1" id="KW-1133">Transmembrane helix</keyword>
<protein>
    <submittedName>
        <fullName evidence="2">HEAT repeat domain-containing protein</fullName>
    </submittedName>
</protein>
<reference evidence="2 3" key="1">
    <citation type="submission" date="2020-02" db="EMBL/GenBank/DDBJ databases">
        <title>Whole-genome analyses of novel actinobacteria.</title>
        <authorList>
            <person name="Sahin N."/>
            <person name="Gencbay T."/>
        </authorList>
    </citation>
    <scope>NUCLEOTIDE SEQUENCE [LARGE SCALE GENOMIC DNA]</scope>
    <source>
        <strain evidence="2 3">HC44</strain>
    </source>
</reference>
<gene>
    <name evidence="2" type="ORF">G5C60_18430</name>
</gene>
<comment type="caution">
    <text evidence="2">The sequence shown here is derived from an EMBL/GenBank/DDBJ whole genome shotgun (WGS) entry which is preliminary data.</text>
</comment>
<keyword evidence="1" id="KW-0472">Membrane</keyword>
<dbReference type="Proteomes" id="UP000472335">
    <property type="component" value="Unassembled WGS sequence"/>
</dbReference>
<dbReference type="InterPro" id="IPR016024">
    <property type="entry name" value="ARM-type_fold"/>
</dbReference>
<proteinExistence type="predicted"/>
<keyword evidence="3" id="KW-1185">Reference proteome</keyword>
<sequence>MNIAKLALDYLQALVWPTLLVFALLLFRGSIRDFLNRASSEGEELSASVFGIELRAKFRETQREIENLAHQADSADTDQLRQSVKETAHRIAQEQFRALSSGFYGTPLNVRQEVAEEITQVANSLELEDVLTFARSQEPGQRVGAAIALGAHMQSSLQARDDPKIHSALRILLGDSRSRVRYRAVEALQRCPDLVPMFASDLSSLASTETNPDVRNKVLRMLRSAES</sequence>
<organism evidence="2 3">
    <name type="scientific">Streptomyces scabichelini</name>
    <dbReference type="NCBI Taxonomy" id="2711217"/>
    <lineage>
        <taxon>Bacteria</taxon>
        <taxon>Bacillati</taxon>
        <taxon>Actinomycetota</taxon>
        <taxon>Actinomycetes</taxon>
        <taxon>Kitasatosporales</taxon>
        <taxon>Streptomycetaceae</taxon>
        <taxon>Streptomyces</taxon>
    </lineage>
</organism>
<accession>A0A6G4V6B5</accession>
<evidence type="ECO:0000256" key="1">
    <source>
        <dbReference type="SAM" id="Phobius"/>
    </source>
</evidence>
<dbReference type="AlphaFoldDB" id="A0A6G4V6B5"/>